<feature type="compositionally biased region" description="Basic and acidic residues" evidence="1">
    <location>
        <begin position="1"/>
        <end position="12"/>
    </location>
</feature>
<name>A0A8D8NGV2_CULPI</name>
<feature type="region of interest" description="Disordered" evidence="1">
    <location>
        <begin position="192"/>
        <end position="217"/>
    </location>
</feature>
<proteinExistence type="predicted"/>
<sequence length="217" mass="24906">MHARTAREDRAVSTRRRPSTTTQRTAPRRINIDDTPASVPREDLCTADLAPNTTIPPTVRPKRISTDRSTAETTARRTITTDRGDPWDGAAWDRLNRRHHHHATTTPATRLSTTRRRVTKFPRLNAIEITVRGATTVKRNQTQVRQTSSSPRRFRTHSLRYYGSVICKALNQLNPQRQQQLQPISHSFARIKQTHSQLPAPPHTSHHRNSFSHKFKL</sequence>
<accession>A0A8D8NGV2</accession>
<feature type="compositionally biased region" description="Basic residues" evidence="1">
    <location>
        <begin position="204"/>
        <end position="217"/>
    </location>
</feature>
<feature type="compositionally biased region" description="Low complexity" evidence="1">
    <location>
        <begin position="19"/>
        <end position="29"/>
    </location>
</feature>
<reference evidence="2" key="1">
    <citation type="submission" date="2021-05" db="EMBL/GenBank/DDBJ databases">
        <authorList>
            <person name="Alioto T."/>
            <person name="Alioto T."/>
            <person name="Gomez Garrido J."/>
        </authorList>
    </citation>
    <scope>NUCLEOTIDE SEQUENCE</scope>
</reference>
<organism evidence="2">
    <name type="scientific">Culex pipiens</name>
    <name type="common">House mosquito</name>
    <dbReference type="NCBI Taxonomy" id="7175"/>
    <lineage>
        <taxon>Eukaryota</taxon>
        <taxon>Metazoa</taxon>
        <taxon>Ecdysozoa</taxon>
        <taxon>Arthropoda</taxon>
        <taxon>Hexapoda</taxon>
        <taxon>Insecta</taxon>
        <taxon>Pterygota</taxon>
        <taxon>Neoptera</taxon>
        <taxon>Endopterygota</taxon>
        <taxon>Diptera</taxon>
        <taxon>Nematocera</taxon>
        <taxon>Culicoidea</taxon>
        <taxon>Culicidae</taxon>
        <taxon>Culicinae</taxon>
        <taxon>Culicini</taxon>
        <taxon>Culex</taxon>
        <taxon>Culex</taxon>
    </lineage>
</organism>
<protein>
    <submittedName>
        <fullName evidence="2">(northern house mosquito) hypothetical protein</fullName>
    </submittedName>
</protein>
<feature type="region of interest" description="Disordered" evidence="1">
    <location>
        <begin position="1"/>
        <end position="83"/>
    </location>
</feature>
<dbReference type="EMBL" id="HBUE01167292">
    <property type="protein sequence ID" value="CAG6513262.1"/>
    <property type="molecule type" value="Transcribed_RNA"/>
</dbReference>
<evidence type="ECO:0000313" key="2">
    <source>
        <dbReference type="EMBL" id="CAG6564729.1"/>
    </source>
</evidence>
<evidence type="ECO:0000256" key="1">
    <source>
        <dbReference type="SAM" id="MobiDB-lite"/>
    </source>
</evidence>
<dbReference type="AlphaFoldDB" id="A0A8D8NGV2"/>
<dbReference type="EMBL" id="HBUE01272606">
    <property type="protein sequence ID" value="CAG6564729.1"/>
    <property type="molecule type" value="Transcribed_RNA"/>
</dbReference>